<evidence type="ECO:0000313" key="3">
    <source>
        <dbReference type="Proteomes" id="UP000551616"/>
    </source>
</evidence>
<feature type="signal peptide" evidence="1">
    <location>
        <begin position="1"/>
        <end position="24"/>
    </location>
</feature>
<comment type="caution">
    <text evidence="2">The sequence shown here is derived from an EMBL/GenBank/DDBJ whole genome shotgun (WGS) entry which is preliminary data.</text>
</comment>
<organism evidence="2 3">
    <name type="scientific">Bremerella alba</name>
    <dbReference type="NCBI Taxonomy" id="980252"/>
    <lineage>
        <taxon>Bacteria</taxon>
        <taxon>Pseudomonadati</taxon>
        <taxon>Planctomycetota</taxon>
        <taxon>Planctomycetia</taxon>
        <taxon>Pirellulales</taxon>
        <taxon>Pirellulaceae</taxon>
        <taxon>Bremerella</taxon>
    </lineage>
</organism>
<gene>
    <name evidence="2" type="ORF">HOV93_01900</name>
</gene>
<protein>
    <recommendedName>
        <fullName evidence="4">Carboxypeptidase regulatory-like domain-containing protein</fullName>
    </recommendedName>
</protein>
<evidence type="ECO:0000256" key="1">
    <source>
        <dbReference type="SAM" id="SignalP"/>
    </source>
</evidence>
<keyword evidence="1" id="KW-0732">Signal</keyword>
<evidence type="ECO:0000313" key="2">
    <source>
        <dbReference type="EMBL" id="MBA2113043.1"/>
    </source>
</evidence>
<name>A0A7V8V166_9BACT</name>
<dbReference type="EMBL" id="JABRWO010000001">
    <property type="protein sequence ID" value="MBA2113043.1"/>
    <property type="molecule type" value="Genomic_DNA"/>
</dbReference>
<feature type="chain" id="PRO_5030550556" description="Carboxypeptidase regulatory-like domain-containing protein" evidence="1">
    <location>
        <begin position="25"/>
        <end position="150"/>
    </location>
</feature>
<dbReference type="RefSeq" id="WP_207394566.1">
    <property type="nucleotide sequence ID" value="NZ_JABRWO010000001.1"/>
</dbReference>
<sequence>MRSLTFNHVGLATACCLMFAGCTAQQSATAPVQGSVTHNGEPVGLGQVVFQPVSAEDKNYPGKPARATVQPDGNYTLTTFDEGDGALLGKHRVTFELGPQPAGEYRDGKQHPPSPEEVKQWRALRGLVSDTQEVEVVSGKNSIDLELVKR</sequence>
<reference evidence="2 3" key="1">
    <citation type="submission" date="2020-05" db="EMBL/GenBank/DDBJ databases">
        <title>Bremerella alba sp. nov., a novel planctomycete isolated from the surface of the macroalga Fucus spiralis.</title>
        <authorList>
            <person name="Godinho O."/>
            <person name="Botelho R."/>
            <person name="Albuquerque L."/>
            <person name="Wiegand S."/>
            <person name="Da Costa M.S."/>
            <person name="Lobo-Da-Cunha A."/>
            <person name="Jogler C."/>
            <person name="Lage O.M."/>
        </authorList>
    </citation>
    <scope>NUCLEOTIDE SEQUENCE [LARGE SCALE GENOMIC DNA]</scope>
    <source>
        <strain evidence="2 3">FF15</strain>
    </source>
</reference>
<keyword evidence="3" id="KW-1185">Reference proteome</keyword>
<evidence type="ECO:0008006" key="4">
    <source>
        <dbReference type="Google" id="ProtNLM"/>
    </source>
</evidence>
<dbReference type="AlphaFoldDB" id="A0A7V8V166"/>
<dbReference type="Proteomes" id="UP000551616">
    <property type="component" value="Unassembled WGS sequence"/>
</dbReference>
<accession>A0A7V8V166</accession>
<dbReference type="PROSITE" id="PS51257">
    <property type="entry name" value="PROKAR_LIPOPROTEIN"/>
    <property type="match status" value="1"/>
</dbReference>
<proteinExistence type="predicted"/>